<dbReference type="RefSeq" id="WP_041766782.1">
    <property type="nucleotide sequence ID" value="NZ_LNZG01000048.1"/>
</dbReference>
<evidence type="ECO:0000259" key="1">
    <source>
        <dbReference type="Pfam" id="PF00905"/>
    </source>
</evidence>
<dbReference type="Proteomes" id="UP000094426">
    <property type="component" value="Unassembled WGS sequence"/>
</dbReference>
<dbReference type="InterPro" id="IPR001460">
    <property type="entry name" value="PCN-bd_Tpept"/>
</dbReference>
<feature type="domain" description="Penicillin binding protein A dimerisation" evidence="2">
    <location>
        <begin position="52"/>
        <end position="134"/>
    </location>
</feature>
<dbReference type="Gene3D" id="3.90.1310.10">
    <property type="entry name" value="Penicillin-binding protein 2a (Domain 2)"/>
    <property type="match status" value="1"/>
</dbReference>
<dbReference type="PANTHER" id="PTHR30627:SF24">
    <property type="entry name" value="PENICILLIN-BINDING PROTEIN 4B"/>
    <property type="match status" value="1"/>
</dbReference>
<dbReference type="InterPro" id="IPR036138">
    <property type="entry name" value="PBP_dimer_sf"/>
</dbReference>
<dbReference type="InterPro" id="IPR050515">
    <property type="entry name" value="Beta-lactam/transpept"/>
</dbReference>
<dbReference type="PANTHER" id="PTHR30627">
    <property type="entry name" value="PEPTIDOGLYCAN D,D-TRANSPEPTIDASE"/>
    <property type="match status" value="1"/>
</dbReference>
<protein>
    <submittedName>
        <fullName evidence="3">Cell division protein FtsI</fullName>
    </submittedName>
</protein>
<keyword evidence="3" id="KW-0132">Cell division</keyword>
<evidence type="ECO:0000313" key="4">
    <source>
        <dbReference type="Proteomes" id="UP000094426"/>
    </source>
</evidence>
<name>A0A1E2SHX4_LEIXY</name>
<accession>A0A1E2SHX4</accession>
<evidence type="ECO:0000313" key="3">
    <source>
        <dbReference type="EMBL" id="ODA89359.1"/>
    </source>
</evidence>
<reference evidence="3 4" key="1">
    <citation type="submission" date="2015-11" db="EMBL/GenBank/DDBJ databases">
        <authorList>
            <person name="Zhang Y."/>
            <person name="Guo Z."/>
        </authorList>
    </citation>
    <scope>NUCLEOTIDE SEQUENCE [LARGE SCALE GENOMIC DNA]</scope>
    <source>
        <strain evidence="4">gdw1</strain>
    </source>
</reference>
<feature type="domain" description="Penicillin-binding protein transpeptidase" evidence="1">
    <location>
        <begin position="155"/>
        <end position="479"/>
    </location>
</feature>
<dbReference type="InterPro" id="IPR054120">
    <property type="entry name" value="PBPA_dimer"/>
</dbReference>
<dbReference type="SUPFAM" id="SSF56601">
    <property type="entry name" value="beta-lactamase/transpeptidase-like"/>
    <property type="match status" value="1"/>
</dbReference>
<gene>
    <name evidence="3" type="ORF">ATY41_06490</name>
</gene>
<dbReference type="Pfam" id="PF21922">
    <property type="entry name" value="PBP_dimer_2"/>
    <property type="match status" value="1"/>
</dbReference>
<dbReference type="OrthoDB" id="9766847at2"/>
<keyword evidence="3" id="KW-0131">Cell cycle</keyword>
<dbReference type="GO" id="GO:0005886">
    <property type="term" value="C:plasma membrane"/>
    <property type="evidence" value="ECO:0007669"/>
    <property type="project" value="TreeGrafter"/>
</dbReference>
<dbReference type="EMBL" id="LNZG01000048">
    <property type="protein sequence ID" value="ODA89359.1"/>
    <property type="molecule type" value="Genomic_DNA"/>
</dbReference>
<comment type="caution">
    <text evidence="3">The sequence shown here is derived from an EMBL/GenBank/DDBJ whole genome shotgun (WGS) entry which is preliminary data.</text>
</comment>
<sequence length="484" mass="50956">MNREIKRVSTVVLAMFLALLVSTSIIQVFQTDALAADARNTRARNDSYAAQRGAILVAGQPVAQSVPSTDMYKWQRVYSNGPLYSAVTGFYPINGEATGLEGALDDKLSGTSNSQFFDRINAILTGKNPQGASVETTIDPVAQQAAWNALGDQRGAVVLLDPKTGRILAMVSKPNYDPNTLAGHDTEAVNATYQHLLEASGDPLINRTIGGNLNPPGSTFKPVMSAAAFGTGDYTENSQLPNLASLQLPGSATIVKNDSLSTCGPGETVSIATAQILSCNIPFAELGMQLKPEVIKDQADKFGFNQPLSIPIPVAKSTYPLYADPAQRALGSFGQMNDQATPLQMAMVSAAVANGGKLMTPNLVDSIRSADLQTIESFQAREFSEPMSQPTADTIKQMMVDGVDRGVASNARIDGVQVGGKTGTAQNGASDPYTLWFTGFAPVDNPRFAVAVVVENGGGRGQSGTGNQIAAPIAKKVLEAVLNK</sequence>
<dbReference type="SUPFAM" id="SSF56519">
    <property type="entry name" value="Penicillin binding protein dimerisation domain"/>
    <property type="match status" value="1"/>
</dbReference>
<dbReference type="Gene3D" id="3.40.710.10">
    <property type="entry name" value="DD-peptidase/beta-lactamase superfamily"/>
    <property type="match status" value="1"/>
</dbReference>
<dbReference type="GO" id="GO:0051301">
    <property type="term" value="P:cell division"/>
    <property type="evidence" value="ECO:0007669"/>
    <property type="project" value="UniProtKB-KW"/>
</dbReference>
<dbReference type="GO" id="GO:0071555">
    <property type="term" value="P:cell wall organization"/>
    <property type="evidence" value="ECO:0007669"/>
    <property type="project" value="TreeGrafter"/>
</dbReference>
<dbReference type="InterPro" id="IPR012338">
    <property type="entry name" value="Beta-lactam/transpept-like"/>
</dbReference>
<organism evidence="3 4">
    <name type="scientific">Leifsonia xyli subsp. xyli</name>
    <dbReference type="NCBI Taxonomy" id="59736"/>
    <lineage>
        <taxon>Bacteria</taxon>
        <taxon>Bacillati</taxon>
        <taxon>Actinomycetota</taxon>
        <taxon>Actinomycetes</taxon>
        <taxon>Micrococcales</taxon>
        <taxon>Microbacteriaceae</taxon>
        <taxon>Leifsonia</taxon>
    </lineage>
</organism>
<evidence type="ECO:0000259" key="2">
    <source>
        <dbReference type="Pfam" id="PF21922"/>
    </source>
</evidence>
<proteinExistence type="predicted"/>
<dbReference type="Pfam" id="PF00905">
    <property type="entry name" value="Transpeptidase"/>
    <property type="match status" value="1"/>
</dbReference>
<dbReference type="GO" id="GO:0071972">
    <property type="term" value="F:peptidoglycan L,D-transpeptidase activity"/>
    <property type="evidence" value="ECO:0007669"/>
    <property type="project" value="TreeGrafter"/>
</dbReference>
<dbReference type="AlphaFoldDB" id="A0A1E2SHX4"/>
<dbReference type="GO" id="GO:0008658">
    <property type="term" value="F:penicillin binding"/>
    <property type="evidence" value="ECO:0007669"/>
    <property type="project" value="InterPro"/>
</dbReference>